<evidence type="ECO:0000313" key="2">
    <source>
        <dbReference type="Proteomes" id="UP001497512"/>
    </source>
</evidence>
<dbReference type="EMBL" id="OZ019905">
    <property type="protein sequence ID" value="CAK9202636.1"/>
    <property type="molecule type" value="Genomic_DNA"/>
</dbReference>
<gene>
    <name evidence="1" type="ORF">CSSPTR1EN2_LOCUS6506</name>
</gene>
<keyword evidence="2" id="KW-1185">Reference proteome</keyword>
<dbReference type="Proteomes" id="UP001497512">
    <property type="component" value="Chromosome 13"/>
</dbReference>
<sequence>MKFVQVDEVCDQKLVDERCDELTDETIICDEPMDGICEQFVDETCVKLVDEISDKRVGNACDQNLDENATSLWMKFVQVCGQNI</sequence>
<organism evidence="1 2">
    <name type="scientific">Sphagnum troendelagicum</name>
    <dbReference type="NCBI Taxonomy" id="128251"/>
    <lineage>
        <taxon>Eukaryota</taxon>
        <taxon>Viridiplantae</taxon>
        <taxon>Streptophyta</taxon>
        <taxon>Embryophyta</taxon>
        <taxon>Bryophyta</taxon>
        <taxon>Sphagnophytina</taxon>
        <taxon>Sphagnopsida</taxon>
        <taxon>Sphagnales</taxon>
        <taxon>Sphagnaceae</taxon>
        <taxon>Sphagnum</taxon>
    </lineage>
</organism>
<name>A0ABP0TQP4_9BRYO</name>
<protein>
    <submittedName>
        <fullName evidence="1">Uncharacterized protein</fullName>
    </submittedName>
</protein>
<accession>A0ABP0TQP4</accession>
<proteinExistence type="predicted"/>
<reference evidence="1" key="1">
    <citation type="submission" date="2024-02" db="EMBL/GenBank/DDBJ databases">
        <authorList>
            <consortium name="ELIXIR-Norway"/>
            <consortium name="Elixir Norway"/>
        </authorList>
    </citation>
    <scope>NUCLEOTIDE SEQUENCE</scope>
</reference>
<evidence type="ECO:0000313" key="1">
    <source>
        <dbReference type="EMBL" id="CAK9202636.1"/>
    </source>
</evidence>